<dbReference type="KEGG" id="ngv:CDO52_12945"/>
<dbReference type="OrthoDB" id="9806592at2"/>
<sequence length="419" mass="46670">MSTTEKTLIERQNTTWHRMQEIMRGAEEEARDLTAEERDTWDKAEAELTQVSEDLDRVQRMARLSQVDRSQHVDAGAPGGEPEGDLRGQGETPEQRYVEAFSTYLRRGMGRLSIEQRSLLEEHHEELRAQGTEVGTEGGFLVPDGFRNTITETMKAFGGLRELAEIITTDTGNDLPWPTNDDTANEGSYLGENEEVPDTEVTFGRRKMFAHIITSGKVLVPLALMQDSAFDVQAFLGRKLGMRIARRGARAWATGTGVDQPEGITTNATVGKTGATGQTTSIIYDDMIDLEHSVDPAYRNAGNAGYVFHDETLKVLRKLKDADGRPLWQPVPAPGFPPTINSWAYTIDNSFPTPGASNKTMLFGDVRAGYIIREVRGMQMVRLDERYAEKLQVAFFAYARHDGKINDPAAIRLYQHAAS</sequence>
<dbReference type="Proteomes" id="UP000215005">
    <property type="component" value="Chromosome"/>
</dbReference>
<feature type="region of interest" description="Disordered" evidence="2">
    <location>
        <begin position="66"/>
        <end position="94"/>
    </location>
</feature>
<evidence type="ECO:0000313" key="5">
    <source>
        <dbReference type="Proteomes" id="UP000215005"/>
    </source>
</evidence>
<keyword evidence="5" id="KW-1185">Reference proteome</keyword>
<proteinExistence type="predicted"/>
<dbReference type="EMBL" id="CP022753">
    <property type="protein sequence ID" value="ASU83576.1"/>
    <property type="molecule type" value="Genomic_DNA"/>
</dbReference>
<dbReference type="InterPro" id="IPR054612">
    <property type="entry name" value="Phage_capsid-like_C"/>
</dbReference>
<dbReference type="RefSeq" id="WP_017616817.1">
    <property type="nucleotide sequence ID" value="NZ_ANBG01000025.1"/>
</dbReference>
<feature type="domain" description="Phage capsid-like C-terminal" evidence="3">
    <location>
        <begin position="138"/>
        <end position="415"/>
    </location>
</feature>
<dbReference type="SUPFAM" id="SSF56563">
    <property type="entry name" value="Major capsid protein gp5"/>
    <property type="match status" value="1"/>
</dbReference>
<accession>A0A223S633</accession>
<protein>
    <submittedName>
        <fullName evidence="4">Major capsid protein</fullName>
    </submittedName>
</protein>
<dbReference type="NCBIfam" id="TIGR01554">
    <property type="entry name" value="major_cap_HK97"/>
    <property type="match status" value="1"/>
</dbReference>
<reference evidence="4 5" key="1">
    <citation type="submission" date="2017-08" db="EMBL/GenBank/DDBJ databases">
        <title>The complete genome sequence of Nocardiopsis gilva YIM 90087.</title>
        <authorList>
            <person name="Yin M."/>
            <person name="Tang S."/>
        </authorList>
    </citation>
    <scope>NUCLEOTIDE SEQUENCE [LARGE SCALE GENOMIC DNA]</scope>
    <source>
        <strain evidence="4 5">YIM 90087</strain>
    </source>
</reference>
<dbReference type="InterPro" id="IPR024455">
    <property type="entry name" value="Phage_capsid"/>
</dbReference>
<evidence type="ECO:0000313" key="4">
    <source>
        <dbReference type="EMBL" id="ASU83576.1"/>
    </source>
</evidence>
<evidence type="ECO:0000256" key="2">
    <source>
        <dbReference type="SAM" id="MobiDB-lite"/>
    </source>
</evidence>
<gene>
    <name evidence="4" type="ORF">CDO52_12945</name>
</gene>
<dbReference type="AlphaFoldDB" id="A0A223S633"/>
<dbReference type="Pfam" id="PF05065">
    <property type="entry name" value="Phage_capsid"/>
    <property type="match status" value="1"/>
</dbReference>
<dbReference type="Gene3D" id="3.30.2400.10">
    <property type="entry name" value="Major capsid protein gp5"/>
    <property type="match status" value="1"/>
</dbReference>
<dbReference type="Gene3D" id="3.30.2320.10">
    <property type="entry name" value="hypothetical protein PF0899 domain"/>
    <property type="match status" value="1"/>
</dbReference>
<name>A0A223S633_9ACTN</name>
<organism evidence="4 5">
    <name type="scientific">Nocardiopsis gilva YIM 90087</name>
    <dbReference type="NCBI Taxonomy" id="1235441"/>
    <lineage>
        <taxon>Bacteria</taxon>
        <taxon>Bacillati</taxon>
        <taxon>Actinomycetota</taxon>
        <taxon>Actinomycetes</taxon>
        <taxon>Streptosporangiales</taxon>
        <taxon>Nocardiopsidaceae</taxon>
        <taxon>Nocardiopsis</taxon>
    </lineage>
</organism>
<evidence type="ECO:0000259" key="3">
    <source>
        <dbReference type="Pfam" id="PF05065"/>
    </source>
</evidence>
<feature type="compositionally biased region" description="Basic and acidic residues" evidence="2">
    <location>
        <begin position="84"/>
        <end position="94"/>
    </location>
</feature>
<evidence type="ECO:0000256" key="1">
    <source>
        <dbReference type="ARBA" id="ARBA00004328"/>
    </source>
</evidence>
<comment type="subcellular location">
    <subcellularLocation>
        <location evidence="1">Virion</location>
    </subcellularLocation>
</comment>